<dbReference type="InterPro" id="IPR000023">
    <property type="entry name" value="Phosphofructokinase_dom"/>
</dbReference>
<dbReference type="GO" id="GO:0005524">
    <property type="term" value="F:ATP binding"/>
    <property type="evidence" value="ECO:0007669"/>
    <property type="project" value="UniProtKB-KW"/>
</dbReference>
<dbReference type="PANTHER" id="PTHR13697:SF52">
    <property type="entry name" value="ATP-DEPENDENT 6-PHOSPHOFRUCTOKINASE 3"/>
    <property type="match status" value="1"/>
</dbReference>
<keyword evidence="7 9" id="KW-0460">Magnesium</keyword>
<feature type="site" description="Important for substrate specificity; cannot use PPi as phosphoryl donor" evidence="9">
    <location>
        <position position="110"/>
    </location>
</feature>
<keyword evidence="6 9" id="KW-0418">Kinase</keyword>
<dbReference type="GO" id="GO:0042802">
    <property type="term" value="F:identical protein binding"/>
    <property type="evidence" value="ECO:0007669"/>
    <property type="project" value="TreeGrafter"/>
</dbReference>
<comment type="pathway">
    <text evidence="2 9">Carbohydrate degradation; glycolysis; D-glyceraldehyde 3-phosphate and glycerone phosphate from D-glucose: step 3/4.</text>
</comment>
<dbReference type="PRINTS" id="PR00476">
    <property type="entry name" value="PHFRCTKINASE"/>
</dbReference>
<dbReference type="EMBL" id="CP030032">
    <property type="protein sequence ID" value="AWV88095.1"/>
    <property type="molecule type" value="Genomic_DNA"/>
</dbReference>
<keyword evidence="4 9" id="KW-0808">Transferase</keyword>
<dbReference type="RefSeq" id="WP_111331531.1">
    <property type="nucleotide sequence ID" value="NZ_CP030032.1"/>
</dbReference>
<dbReference type="GO" id="GO:0070095">
    <property type="term" value="F:fructose-6-phosphate binding"/>
    <property type="evidence" value="ECO:0007669"/>
    <property type="project" value="TreeGrafter"/>
</dbReference>
<dbReference type="GO" id="GO:0003872">
    <property type="term" value="F:6-phosphofructokinase activity"/>
    <property type="evidence" value="ECO:0007669"/>
    <property type="project" value="UniProtKB-UniRule"/>
</dbReference>
<feature type="binding site" evidence="9">
    <location>
        <begin position="73"/>
        <end position="74"/>
    </location>
    <ligand>
        <name>ATP</name>
        <dbReference type="ChEBI" id="CHEBI:30616"/>
    </ligand>
</feature>
<feature type="binding site" evidence="9">
    <location>
        <position position="10"/>
    </location>
    <ligand>
        <name>ATP</name>
        <dbReference type="ChEBI" id="CHEBI:30616"/>
    </ligand>
</feature>
<feature type="binding site" evidence="9">
    <location>
        <position position="168"/>
    </location>
    <ligand>
        <name>substrate</name>
        <note>ligand shared between dimeric partners</note>
    </ligand>
</feature>
<sequence>MKVGILTGGGDCPGLNAVIRAVAKSLMLQCGATVIGIEDGFLGLIERRTRELSYKDVSGILSRGGTILGTHNKANPFAYFGRDGEDVSAEVKGYCDELGLDCVVALGGDGTMSICHRLQQMGLNIVGVPKTIDNDLMQTDRTFGFDTAVTIATDALDRLQTTGQSHSRVMILETMGRYAGWIALHAGIAGGADVILLPEIPFTVEEVARVCQAREDRQRFTIICVAEGATAEDGKMVVRERIDNSPDPLRLGGVANWLKAELSEHISSEIRTVVLGHVQRGGPPTAYDRVLATSFGTMAASLVARKEFGRMVALQEQRMTSVALEEVANLTRTVPPDAMGVLAAAAVGTSFGAPKMHLDPAQLPEGKRLS</sequence>
<dbReference type="GO" id="GO:0048029">
    <property type="term" value="F:monosaccharide binding"/>
    <property type="evidence" value="ECO:0007669"/>
    <property type="project" value="TreeGrafter"/>
</dbReference>
<evidence type="ECO:0000256" key="1">
    <source>
        <dbReference type="ARBA" id="ARBA00001946"/>
    </source>
</evidence>
<organism evidence="10 11">
    <name type="scientific">Bradymonas sediminis</name>
    <dbReference type="NCBI Taxonomy" id="1548548"/>
    <lineage>
        <taxon>Bacteria</taxon>
        <taxon>Deltaproteobacteria</taxon>
        <taxon>Bradymonadales</taxon>
        <taxon>Bradymonadaceae</taxon>
        <taxon>Bradymonas</taxon>
    </lineage>
</organism>
<keyword evidence="9" id="KW-0547">Nucleotide-binding</keyword>
<comment type="caution">
    <text evidence="9">Lacks conserved residue(s) required for the propagation of feature annotation.</text>
</comment>
<feature type="binding site" description="in other chain" evidence="9">
    <location>
        <begin position="277"/>
        <end position="280"/>
    </location>
    <ligand>
        <name>substrate</name>
        <note>ligand shared between dimeric partners</note>
    </ligand>
</feature>
<dbReference type="Gene3D" id="3.40.50.450">
    <property type="match status" value="1"/>
</dbReference>
<dbReference type="GO" id="GO:0047334">
    <property type="term" value="F:diphosphate-fructose-6-phosphate 1-phosphotransferase activity"/>
    <property type="evidence" value="ECO:0007669"/>
    <property type="project" value="InterPro"/>
</dbReference>
<dbReference type="EC" id="2.7.1.11" evidence="9"/>
<evidence type="ECO:0000256" key="2">
    <source>
        <dbReference type="ARBA" id="ARBA00004679"/>
    </source>
</evidence>
<keyword evidence="11" id="KW-1185">Reference proteome</keyword>
<feature type="binding site" evidence="9">
    <location>
        <position position="271"/>
    </location>
    <ligand>
        <name>substrate</name>
        <note>ligand shared between dimeric partners</note>
    </ligand>
</feature>
<dbReference type="HAMAP" id="MF_01976">
    <property type="entry name" value="Phosphofructokinase_III"/>
    <property type="match status" value="1"/>
</dbReference>
<feature type="binding site" description="in other chain" evidence="9">
    <location>
        <begin position="175"/>
        <end position="177"/>
    </location>
    <ligand>
        <name>substrate</name>
        <note>ligand shared between dimeric partners</note>
    </ligand>
</feature>
<dbReference type="SUPFAM" id="SSF53784">
    <property type="entry name" value="Phosphofructokinase"/>
    <property type="match status" value="1"/>
</dbReference>
<comment type="similarity">
    <text evidence="9">Belongs to the phosphofructokinase type A (PFKA) family. Mixed-substrate PFK group III subfamily.</text>
</comment>
<dbReference type="GO" id="GO:0030388">
    <property type="term" value="P:fructose 1,6-bisphosphate metabolic process"/>
    <property type="evidence" value="ECO:0007669"/>
    <property type="project" value="TreeGrafter"/>
</dbReference>
<dbReference type="KEGG" id="bsed:DN745_01600"/>
<dbReference type="PANTHER" id="PTHR13697">
    <property type="entry name" value="PHOSPHOFRUCTOKINASE"/>
    <property type="match status" value="1"/>
</dbReference>
<dbReference type="GO" id="GO:0046872">
    <property type="term" value="F:metal ion binding"/>
    <property type="evidence" value="ECO:0007669"/>
    <property type="project" value="UniProtKB-KW"/>
</dbReference>
<dbReference type="InterPro" id="IPR012003">
    <property type="entry name" value="ATP_PFK_prok-type"/>
</dbReference>
<evidence type="ECO:0000256" key="7">
    <source>
        <dbReference type="ARBA" id="ARBA00022842"/>
    </source>
</evidence>
<keyword evidence="9" id="KW-0067">ATP-binding</keyword>
<evidence type="ECO:0000256" key="9">
    <source>
        <dbReference type="HAMAP-Rule" id="MF_01976"/>
    </source>
</evidence>
<comment type="catalytic activity">
    <reaction evidence="9">
        <text>beta-D-fructose 6-phosphate + ATP = beta-D-fructose 1,6-bisphosphate + ADP + H(+)</text>
        <dbReference type="Rhea" id="RHEA:16109"/>
        <dbReference type="ChEBI" id="CHEBI:15378"/>
        <dbReference type="ChEBI" id="CHEBI:30616"/>
        <dbReference type="ChEBI" id="CHEBI:32966"/>
        <dbReference type="ChEBI" id="CHEBI:57634"/>
        <dbReference type="ChEBI" id="CHEBI:456216"/>
        <dbReference type="EC" id="2.7.1.11"/>
    </reaction>
</comment>
<keyword evidence="5 9" id="KW-0479">Metal-binding</keyword>
<dbReference type="GO" id="GO:0006002">
    <property type="term" value="P:fructose 6-phosphate metabolic process"/>
    <property type="evidence" value="ECO:0007669"/>
    <property type="project" value="InterPro"/>
</dbReference>
<proteinExistence type="inferred from homology"/>
<gene>
    <name evidence="9" type="primary">pfkA</name>
    <name evidence="10" type="ORF">DN745_01600</name>
</gene>
<dbReference type="GO" id="GO:0016208">
    <property type="term" value="F:AMP binding"/>
    <property type="evidence" value="ECO:0007669"/>
    <property type="project" value="TreeGrafter"/>
</dbReference>
<comment type="subcellular location">
    <subcellularLocation>
        <location evidence="9">Cytoplasm</location>
    </subcellularLocation>
</comment>
<dbReference type="InterPro" id="IPR015912">
    <property type="entry name" value="Phosphofructokinase_CS"/>
</dbReference>
<name>A0A2Z4FH89_9DELT</name>
<feature type="binding site" description="in other chain" evidence="9">
    <location>
        <position position="227"/>
    </location>
    <ligand>
        <name>substrate</name>
        <note>ligand shared between dimeric partners</note>
    </ligand>
</feature>
<reference evidence="10 11" key="1">
    <citation type="submission" date="2018-06" db="EMBL/GenBank/DDBJ databases">
        <title>Lujinxingia sediminis gen. nov. sp. nov., a new facultative anaerobic member of the class Deltaproteobacteria, and proposal of Lujinxingaceae fam. nov.</title>
        <authorList>
            <person name="Guo L.-Y."/>
            <person name="Li C.-M."/>
            <person name="Wang S."/>
            <person name="Du Z.-J."/>
        </authorList>
    </citation>
    <scope>NUCLEOTIDE SEQUENCE [LARGE SCALE GENOMIC DNA]</scope>
    <source>
        <strain evidence="10 11">FA350</strain>
    </source>
</reference>
<evidence type="ECO:0000256" key="4">
    <source>
        <dbReference type="ARBA" id="ARBA00022679"/>
    </source>
</evidence>
<feature type="binding site" evidence="9">
    <location>
        <position position="109"/>
    </location>
    <ligand>
        <name>Mg(2+)</name>
        <dbReference type="ChEBI" id="CHEBI:18420"/>
        <note>catalytic</note>
    </ligand>
</feature>
<keyword evidence="3 9" id="KW-0963">Cytoplasm</keyword>
<protein>
    <recommendedName>
        <fullName evidence="9">ATP-dependent 6-phosphofructokinase</fullName>
        <shortName evidence="9">ATP-PFK</shortName>
        <shortName evidence="9">Phosphofructokinase</shortName>
        <ecNumber evidence="9">2.7.1.11</ecNumber>
    </recommendedName>
    <alternativeName>
        <fullName evidence="9">Phosphohexokinase</fullName>
    </alternativeName>
</protein>
<evidence type="ECO:0000256" key="3">
    <source>
        <dbReference type="ARBA" id="ARBA00022490"/>
    </source>
</evidence>
<feature type="binding site" evidence="9">
    <location>
        <begin position="108"/>
        <end position="111"/>
    </location>
    <ligand>
        <name>ATP</name>
        <dbReference type="ChEBI" id="CHEBI:30616"/>
    </ligand>
</feature>
<dbReference type="Gene3D" id="3.40.50.460">
    <property type="entry name" value="Phosphofructokinase domain"/>
    <property type="match status" value="1"/>
</dbReference>
<dbReference type="InterPro" id="IPR012829">
    <property type="entry name" value="Phosphofructokinase_III"/>
</dbReference>
<dbReference type="GO" id="GO:0061621">
    <property type="term" value="P:canonical glycolysis"/>
    <property type="evidence" value="ECO:0007669"/>
    <property type="project" value="TreeGrafter"/>
</dbReference>
<dbReference type="InterPro" id="IPR022953">
    <property type="entry name" value="ATP_PFK"/>
</dbReference>
<dbReference type="Proteomes" id="UP000249799">
    <property type="component" value="Chromosome"/>
</dbReference>
<dbReference type="Pfam" id="PF00365">
    <property type="entry name" value="PFK"/>
    <property type="match status" value="1"/>
</dbReference>
<comment type="subunit">
    <text evidence="9">Homodimer or homotetramer.</text>
</comment>
<dbReference type="NCBIfam" id="NF002872">
    <property type="entry name" value="PRK03202.1"/>
    <property type="match status" value="1"/>
</dbReference>
<dbReference type="UniPathway" id="UPA00109">
    <property type="reaction ID" value="UER00182"/>
</dbReference>
<comment type="cofactor">
    <cofactor evidence="1 9">
        <name>Mg(2+)</name>
        <dbReference type="ChEBI" id="CHEBI:18420"/>
    </cofactor>
</comment>
<evidence type="ECO:0000256" key="5">
    <source>
        <dbReference type="ARBA" id="ARBA00022723"/>
    </source>
</evidence>
<feature type="active site" description="Proton acceptor" evidence="9">
    <location>
        <position position="133"/>
    </location>
</feature>
<evidence type="ECO:0000256" key="8">
    <source>
        <dbReference type="ARBA" id="ARBA00023152"/>
    </source>
</evidence>
<dbReference type="PIRSF" id="PIRSF000532">
    <property type="entry name" value="ATP_PFK_prok"/>
    <property type="match status" value="1"/>
</dbReference>
<dbReference type="OrthoDB" id="9802503at2"/>
<accession>A0A2Z4FH89</accession>
<dbReference type="PROSITE" id="PS00433">
    <property type="entry name" value="PHOSPHOFRUCTOKINASE"/>
    <property type="match status" value="1"/>
</dbReference>
<comment type="function">
    <text evidence="9">Catalyzes the phosphorylation of D-fructose 6-phosphate to fructose 1,6-bisphosphate by ATP, the first committing step of glycolysis.</text>
</comment>
<dbReference type="InterPro" id="IPR035966">
    <property type="entry name" value="PKF_sf"/>
</dbReference>
<feature type="binding site" description="in other chain" evidence="9">
    <location>
        <begin position="131"/>
        <end position="133"/>
    </location>
    <ligand>
        <name>substrate</name>
        <note>ligand shared between dimeric partners</note>
    </ligand>
</feature>
<dbReference type="GO" id="GO:0005945">
    <property type="term" value="C:6-phosphofructokinase complex"/>
    <property type="evidence" value="ECO:0007669"/>
    <property type="project" value="TreeGrafter"/>
</dbReference>
<evidence type="ECO:0000313" key="10">
    <source>
        <dbReference type="EMBL" id="AWV88095.1"/>
    </source>
</evidence>
<dbReference type="AlphaFoldDB" id="A0A2Z4FH89"/>
<keyword evidence="8 9" id="KW-0324">Glycolysis</keyword>
<evidence type="ECO:0000256" key="6">
    <source>
        <dbReference type="ARBA" id="ARBA00022777"/>
    </source>
</evidence>
<evidence type="ECO:0000313" key="11">
    <source>
        <dbReference type="Proteomes" id="UP000249799"/>
    </source>
</evidence>